<gene>
    <name evidence="2" type="primary">Lsp1</name>
    <name evidence="2" type="ORF">GTO96_0001996</name>
</gene>
<protein>
    <submittedName>
        <fullName evidence="2">LSP1 protein</fullName>
    </submittedName>
</protein>
<feature type="non-terminal residue" evidence="2">
    <location>
        <position position="1"/>
    </location>
</feature>
<feature type="compositionally biased region" description="Basic and acidic residues" evidence="1">
    <location>
        <begin position="74"/>
        <end position="86"/>
    </location>
</feature>
<organism evidence="2 3">
    <name type="scientific">Polypterus senegalus</name>
    <name type="common">Senegal bichir</name>
    <dbReference type="NCBI Taxonomy" id="55291"/>
    <lineage>
        <taxon>Eukaryota</taxon>
        <taxon>Metazoa</taxon>
        <taxon>Chordata</taxon>
        <taxon>Craniata</taxon>
        <taxon>Vertebrata</taxon>
        <taxon>Euteleostomi</taxon>
        <taxon>Actinopterygii</taxon>
        <taxon>Polypteriformes</taxon>
        <taxon>Polypteridae</taxon>
        <taxon>Polypterus</taxon>
    </lineage>
</organism>
<name>A0A8X7X5L3_POLSE</name>
<feature type="compositionally biased region" description="Basic and acidic residues" evidence="1">
    <location>
        <begin position="104"/>
        <end position="116"/>
    </location>
</feature>
<dbReference type="PANTHER" id="PTHR18949:SF1">
    <property type="entry name" value="LYMPHOCYTE-SPECIFIC PROTEIN 1"/>
    <property type="match status" value="1"/>
</dbReference>
<feature type="region of interest" description="Disordered" evidence="1">
    <location>
        <begin position="34"/>
        <end position="368"/>
    </location>
</feature>
<feature type="region of interest" description="Disordered" evidence="1">
    <location>
        <begin position="398"/>
        <end position="418"/>
    </location>
</feature>
<evidence type="ECO:0000313" key="3">
    <source>
        <dbReference type="Proteomes" id="UP000886611"/>
    </source>
</evidence>
<feature type="compositionally biased region" description="Basic and acidic residues" evidence="1">
    <location>
        <begin position="243"/>
        <end position="271"/>
    </location>
</feature>
<feature type="region of interest" description="Disordered" evidence="1">
    <location>
        <begin position="440"/>
        <end position="460"/>
    </location>
</feature>
<feature type="non-terminal residue" evidence="2">
    <location>
        <position position="522"/>
    </location>
</feature>
<feature type="compositionally biased region" description="Polar residues" evidence="1">
    <location>
        <begin position="342"/>
        <end position="351"/>
    </location>
</feature>
<feature type="compositionally biased region" description="Acidic residues" evidence="1">
    <location>
        <begin position="232"/>
        <end position="241"/>
    </location>
</feature>
<keyword evidence="3" id="KW-1185">Reference proteome</keyword>
<proteinExistence type="predicted"/>
<evidence type="ECO:0000313" key="2">
    <source>
        <dbReference type="EMBL" id="KAG2462485.1"/>
    </source>
</evidence>
<feature type="compositionally biased region" description="Polar residues" evidence="1">
    <location>
        <begin position="179"/>
        <end position="190"/>
    </location>
</feature>
<dbReference type="Pfam" id="PF02029">
    <property type="entry name" value="Caldesmon"/>
    <property type="match status" value="2"/>
</dbReference>
<comment type="caution">
    <text evidence="2">The sequence shown here is derived from an EMBL/GenBank/DDBJ whole genome shotgun (WGS) entry which is preliminary data.</text>
</comment>
<dbReference type="EMBL" id="JAATIS010004040">
    <property type="protein sequence ID" value="KAG2462485.1"/>
    <property type="molecule type" value="Genomic_DNA"/>
</dbReference>
<dbReference type="AlphaFoldDB" id="A0A8X7X5L3"/>
<feature type="compositionally biased region" description="Polar residues" evidence="1">
    <location>
        <begin position="58"/>
        <end position="73"/>
    </location>
</feature>
<evidence type="ECO:0000256" key="1">
    <source>
        <dbReference type="SAM" id="MobiDB-lite"/>
    </source>
</evidence>
<feature type="compositionally biased region" description="Basic and acidic residues" evidence="1">
    <location>
        <begin position="138"/>
        <end position="156"/>
    </location>
</feature>
<dbReference type="GO" id="GO:0003779">
    <property type="term" value="F:actin binding"/>
    <property type="evidence" value="ECO:0007669"/>
    <property type="project" value="UniProtKB-ARBA"/>
</dbReference>
<reference evidence="2 3" key="1">
    <citation type="journal article" date="2021" name="Cell">
        <title>Tracing the genetic footprints of vertebrate landing in non-teleost ray-finned fishes.</title>
        <authorList>
            <person name="Bi X."/>
            <person name="Wang K."/>
            <person name="Yang L."/>
            <person name="Pan H."/>
            <person name="Jiang H."/>
            <person name="Wei Q."/>
            <person name="Fang M."/>
            <person name="Yu H."/>
            <person name="Zhu C."/>
            <person name="Cai Y."/>
            <person name="He Y."/>
            <person name="Gan X."/>
            <person name="Zeng H."/>
            <person name="Yu D."/>
            <person name="Zhu Y."/>
            <person name="Jiang H."/>
            <person name="Qiu Q."/>
            <person name="Yang H."/>
            <person name="Zhang Y.E."/>
            <person name="Wang W."/>
            <person name="Zhu M."/>
            <person name="He S."/>
            <person name="Zhang G."/>
        </authorList>
    </citation>
    <scope>NUCLEOTIDE SEQUENCE [LARGE SCALE GENOMIC DNA]</scope>
    <source>
        <tissue evidence="2">Muscle</tissue>
    </source>
</reference>
<dbReference type="InterPro" id="IPR006018">
    <property type="entry name" value="Caldesmon_LSP"/>
</dbReference>
<feature type="compositionally biased region" description="Low complexity" evidence="1">
    <location>
        <begin position="445"/>
        <end position="459"/>
    </location>
</feature>
<dbReference type="Proteomes" id="UP000886611">
    <property type="component" value="Unassembled WGS sequence"/>
</dbReference>
<sequence>MAFLPHGGLNVVSDEVGHVTSVLAPQSVYTRLTAQRSIEDEEEVAREQRRRAREEQRSLSNYHDSSPDGTDITSPREDNQYDDDFKPSLQSALDEDEGFSDWTQRLEQHRQQRLEDVQQDEDELLMSSRRPWGTQEGEEQHQRMETSRRISQRAEVDGEQLEVAQGSRMRKEGARVTSEMANWSEETGSGATREAFLQRDVQCKQSNGSAAQEEVEEHEPSSRRTLRHLSLSEEDDQEAMSEAEAKLEKIRRSLEEKESQEYERLRQKQAEAEMELEELQKRREERRRLREEEERRRQLEELERQEKEESEADERVTAETTYTITERTESLNRSLKKRWVQNVHQSSNSVKKMQPPVPISKIDDRKDQYTHAVETSLKEAKPDKQPLMDIPHGTEPVSSMKSLWEGSEPGSHAGAKVTPCKETEGLKVGVADLITQWVKGNPDCSSKSSPSKPASTPSGKRYKFIVTGHGKYEKVPVSDDQSMSYANGKSVHFSVVPAVPVEWTGHRSSIKDVDDSWFALGM</sequence>
<accession>A0A8X7X5L3</accession>
<dbReference type="PANTHER" id="PTHR18949">
    <property type="entry name" value="CALDESMON"/>
    <property type="match status" value="1"/>
</dbReference>
<feature type="compositionally biased region" description="Basic and acidic residues" evidence="1">
    <location>
        <begin position="278"/>
        <end position="317"/>
    </location>
</feature>